<organism evidence="1 2">
    <name type="scientific">Methanomicrobium antiquum</name>
    <dbReference type="NCBI Taxonomy" id="487686"/>
    <lineage>
        <taxon>Archaea</taxon>
        <taxon>Methanobacteriati</taxon>
        <taxon>Methanobacteriota</taxon>
        <taxon>Stenosarchaea group</taxon>
        <taxon>Methanomicrobia</taxon>
        <taxon>Methanomicrobiales</taxon>
        <taxon>Methanomicrobiaceae</taxon>
        <taxon>Methanomicrobium</taxon>
    </lineage>
</organism>
<evidence type="ECO:0000313" key="2">
    <source>
        <dbReference type="Proteomes" id="UP001218895"/>
    </source>
</evidence>
<keyword evidence="2" id="KW-1185">Reference proteome</keyword>
<protein>
    <submittedName>
        <fullName evidence="1">Uncharacterized protein</fullName>
    </submittedName>
</protein>
<gene>
    <name evidence="1" type="ORF">L1994_09400</name>
</gene>
<reference evidence="1" key="1">
    <citation type="submission" date="2022-01" db="EMBL/GenBank/DDBJ databases">
        <title>Complete genome of Methanomicrobium antiquum DSM 21220.</title>
        <authorList>
            <person name="Chen S.-C."/>
            <person name="You Y.-T."/>
            <person name="Zhou Y.-Z."/>
            <person name="Lai M.-C."/>
        </authorList>
    </citation>
    <scope>NUCLEOTIDE SEQUENCE</scope>
    <source>
        <strain evidence="1">DSM 21220</strain>
    </source>
</reference>
<sequence length="96" mass="11261">MKLRDFKFCGQKTLKRDYQKLKDLKISSEKSIFIGESLKTCDFEIYPVIRRKKLNTDSGGVLSLNPAGLFFVHNNCYYTYSFEEDLSWLSEILDCE</sequence>
<dbReference type="AlphaFoldDB" id="A0AAF0FWL3"/>
<proteinExistence type="predicted"/>
<evidence type="ECO:0000313" key="1">
    <source>
        <dbReference type="EMBL" id="WFN36349.1"/>
    </source>
</evidence>
<dbReference type="KEGG" id="manq:L1994_09400"/>
<accession>A0AAF0FWL3</accession>
<dbReference type="EMBL" id="CP091092">
    <property type="protein sequence ID" value="WFN36349.1"/>
    <property type="molecule type" value="Genomic_DNA"/>
</dbReference>
<name>A0AAF0FWL3_9EURY</name>
<dbReference type="GeneID" id="79950612"/>
<dbReference type="Proteomes" id="UP001218895">
    <property type="component" value="Chromosome"/>
</dbReference>
<dbReference type="RefSeq" id="WP_278099187.1">
    <property type="nucleotide sequence ID" value="NZ_CP091092.1"/>
</dbReference>